<dbReference type="Proteomes" id="UP000192934">
    <property type="component" value="Chromosome I"/>
</dbReference>
<keyword evidence="2" id="KW-0808">Transferase</keyword>
<gene>
    <name evidence="2" type="ORF">SAMN06295910_0331</name>
</gene>
<dbReference type="EMBL" id="LT840185">
    <property type="protein sequence ID" value="SMF61346.1"/>
    <property type="molecule type" value="Genomic_DNA"/>
</dbReference>
<feature type="domain" description="BioF2-like acetyltransferase" evidence="1">
    <location>
        <begin position="99"/>
        <end position="239"/>
    </location>
</feature>
<evidence type="ECO:0000259" key="1">
    <source>
        <dbReference type="Pfam" id="PF13480"/>
    </source>
</evidence>
<sequence length="295" mass="31938">MAATIALPLRVGPRTIATVRRKLVRVPLSLDDVLAARLPDLTGADGDGYLVTSLPEALLPAFRAARPDLAAFVRQRYPRRYADLRQPFDAWLGGLSGATRSGLKRKLRKAADTEVRAFHRPEQVADFHRHARAVSALTYQERLLDAGMPDGRDVVAEIAALAARDAMRGWVLFVKEQPIAYLYAPAAGDTLIYAYLGHDPAYGHLSPGTVLQAEAFRELMAEGRFARFDFTEGDGQHKRQFATGAVNCVDVLLLRRTPANLATGALLAAFDGGVAAAKTVIGSLGLGTLARRLRG</sequence>
<reference evidence="3" key="1">
    <citation type="submission" date="2017-04" db="EMBL/GenBank/DDBJ databases">
        <authorList>
            <person name="Varghese N."/>
            <person name="Submissions S."/>
        </authorList>
    </citation>
    <scope>NUCLEOTIDE SEQUENCE [LARGE SCALE GENOMIC DNA]</scope>
    <source>
        <strain evidence="3">Dd16</strain>
    </source>
</reference>
<dbReference type="SUPFAM" id="SSF55729">
    <property type="entry name" value="Acyl-CoA N-acyltransferases (Nat)"/>
    <property type="match status" value="1"/>
</dbReference>
<evidence type="ECO:0000313" key="3">
    <source>
        <dbReference type="Proteomes" id="UP000192934"/>
    </source>
</evidence>
<organism evidence="2 3">
    <name type="scientific">Allosphingosinicella indica</name>
    <dbReference type="NCBI Taxonomy" id="941907"/>
    <lineage>
        <taxon>Bacteria</taxon>
        <taxon>Pseudomonadati</taxon>
        <taxon>Pseudomonadota</taxon>
        <taxon>Alphaproteobacteria</taxon>
        <taxon>Sphingomonadales</taxon>
        <taxon>Sphingomonadaceae</taxon>
        <taxon>Allosphingosinicella</taxon>
    </lineage>
</organism>
<dbReference type="STRING" id="941907.SAMN06295910_0331"/>
<dbReference type="Gene3D" id="3.40.630.30">
    <property type="match status" value="1"/>
</dbReference>
<keyword evidence="3" id="KW-1185">Reference proteome</keyword>
<accession>A0A1X7FZA2</accession>
<name>A0A1X7FZA2_9SPHN</name>
<dbReference type="Pfam" id="PF13480">
    <property type="entry name" value="Acetyltransf_6"/>
    <property type="match status" value="1"/>
</dbReference>
<dbReference type="AlphaFoldDB" id="A0A1X7FZA2"/>
<dbReference type="RefSeq" id="WP_085217221.1">
    <property type="nucleotide sequence ID" value="NZ_LT840185.1"/>
</dbReference>
<dbReference type="GO" id="GO:0016740">
    <property type="term" value="F:transferase activity"/>
    <property type="evidence" value="ECO:0007669"/>
    <property type="project" value="UniProtKB-KW"/>
</dbReference>
<dbReference type="OrthoDB" id="3773784at2"/>
<protein>
    <submittedName>
        <fullName evidence="2">Acetyltransferase (GNAT) domain-containing protein</fullName>
    </submittedName>
</protein>
<dbReference type="InterPro" id="IPR038740">
    <property type="entry name" value="BioF2-like_GNAT_dom"/>
</dbReference>
<proteinExistence type="predicted"/>
<evidence type="ECO:0000313" key="2">
    <source>
        <dbReference type="EMBL" id="SMF61346.1"/>
    </source>
</evidence>
<dbReference type="InterPro" id="IPR016181">
    <property type="entry name" value="Acyl_CoA_acyltransferase"/>
</dbReference>